<evidence type="ECO:0000256" key="6">
    <source>
        <dbReference type="ARBA" id="ARBA00022833"/>
    </source>
</evidence>
<keyword evidence="5" id="KW-0378">Hydrolase</keyword>
<evidence type="ECO:0000256" key="1">
    <source>
        <dbReference type="ARBA" id="ARBA00022670"/>
    </source>
</evidence>
<keyword evidence="8" id="KW-1015">Disulfide bond</keyword>
<feature type="chain" id="PRO_5008068981" evidence="9">
    <location>
        <begin position="20"/>
        <end position="282"/>
    </location>
</feature>
<dbReference type="Proteomes" id="UP000078476">
    <property type="component" value="Unassembled WGS sequence"/>
</dbReference>
<organism evidence="10 11">
    <name type="scientific">Methylomonas lenta</name>
    <dbReference type="NCBI Taxonomy" id="980561"/>
    <lineage>
        <taxon>Bacteria</taxon>
        <taxon>Pseudomonadati</taxon>
        <taxon>Pseudomonadota</taxon>
        <taxon>Gammaproteobacteria</taxon>
        <taxon>Methylococcales</taxon>
        <taxon>Methylococcaceae</taxon>
        <taxon>Methylomonas</taxon>
    </lineage>
</organism>
<dbReference type="EMBL" id="LUUI01000104">
    <property type="protein sequence ID" value="OAI15184.1"/>
    <property type="molecule type" value="Genomic_DNA"/>
</dbReference>
<dbReference type="GO" id="GO:0030288">
    <property type="term" value="C:outer membrane-bounded periplasmic space"/>
    <property type="evidence" value="ECO:0007669"/>
    <property type="project" value="InterPro"/>
</dbReference>
<dbReference type="PIRSF" id="PIRSF018455">
    <property type="entry name" value="MepA"/>
    <property type="match status" value="1"/>
</dbReference>
<dbReference type="GO" id="GO:0008237">
    <property type="term" value="F:metallopeptidase activity"/>
    <property type="evidence" value="ECO:0007669"/>
    <property type="project" value="UniProtKB-KW"/>
</dbReference>
<dbReference type="GO" id="GO:0006508">
    <property type="term" value="P:proteolysis"/>
    <property type="evidence" value="ECO:0007669"/>
    <property type="project" value="UniProtKB-KW"/>
</dbReference>
<dbReference type="AlphaFoldDB" id="A0A177NC23"/>
<dbReference type="OrthoDB" id="1467367at2"/>
<feature type="disulfide bond" evidence="8">
    <location>
        <begin position="195"/>
        <end position="244"/>
    </location>
</feature>
<dbReference type="GO" id="GO:0046872">
    <property type="term" value="F:metal ion binding"/>
    <property type="evidence" value="ECO:0007669"/>
    <property type="project" value="UniProtKB-KW"/>
</dbReference>
<feature type="signal peptide" evidence="9">
    <location>
        <begin position="1"/>
        <end position="19"/>
    </location>
</feature>
<dbReference type="InterPro" id="IPR005073">
    <property type="entry name" value="Peptidase_M74"/>
</dbReference>
<dbReference type="STRING" id="980561.A1359_09730"/>
<proteinExistence type="predicted"/>
<dbReference type="InterPro" id="IPR009045">
    <property type="entry name" value="Zn_M74/Hedgehog-like"/>
</dbReference>
<keyword evidence="3 9" id="KW-0732">Signal</keyword>
<name>A0A177NC23_9GAMM</name>
<keyword evidence="6" id="KW-0862">Zinc</keyword>
<evidence type="ECO:0000256" key="8">
    <source>
        <dbReference type="PIRSR" id="PIRSR018455-2"/>
    </source>
</evidence>
<evidence type="ECO:0000256" key="5">
    <source>
        <dbReference type="ARBA" id="ARBA00022801"/>
    </source>
</evidence>
<dbReference type="RefSeq" id="WP_066982557.1">
    <property type="nucleotide sequence ID" value="NZ_LUUI01000104.1"/>
</dbReference>
<gene>
    <name evidence="10" type="ORF">A1359_09730</name>
</gene>
<feature type="disulfide bond" evidence="8">
    <location>
        <begin position="225"/>
        <end position="232"/>
    </location>
</feature>
<feature type="disulfide bond" evidence="8">
    <location>
        <begin position="48"/>
        <end position="276"/>
    </location>
</feature>
<protein>
    <submittedName>
        <fullName evidence="10">Penicillin-insensitive murein endopeptidase</fullName>
    </submittedName>
</protein>
<comment type="caution">
    <text evidence="10">The sequence shown here is derived from an EMBL/GenBank/DDBJ whole genome shotgun (WGS) entry which is preliminary data.</text>
</comment>
<dbReference type="Pfam" id="PF03411">
    <property type="entry name" value="Peptidase_M74"/>
    <property type="match status" value="1"/>
</dbReference>
<sequence>MFKILFFIASYLYSISSFAGSTAQDWAKITTPTFNSVSQSIGDYTNGCISGAVTLPTSGNGYQVMRLSRNRFYGHAALINYIQKLGQVAAAEKLGTVLVGDLGQARGGPTISGHRSHQTGLDVDIWFLLPKQLDNRLLTANERETWSATSVVNMRTDDVDYQQWTQEHEEMLQIAASQPEVDRIFVNPSIKRELCDHKTAESAVWLRKIRPWWKHDDHYHVRLKCPDNNPNCQAQAALPAGDGCDASLAWWFSAEAKTPSKPTKPAPPKPPLPALCEQVLLQ</sequence>
<keyword evidence="7" id="KW-0482">Metalloprotease</keyword>
<evidence type="ECO:0000256" key="3">
    <source>
        <dbReference type="ARBA" id="ARBA00022729"/>
    </source>
</evidence>
<evidence type="ECO:0000313" key="11">
    <source>
        <dbReference type="Proteomes" id="UP000078476"/>
    </source>
</evidence>
<evidence type="ECO:0000256" key="7">
    <source>
        <dbReference type="ARBA" id="ARBA00023049"/>
    </source>
</evidence>
<keyword evidence="1" id="KW-0645">Protease</keyword>
<keyword evidence="4" id="KW-0574">Periplasm</keyword>
<evidence type="ECO:0000313" key="10">
    <source>
        <dbReference type="EMBL" id="OAI15184.1"/>
    </source>
</evidence>
<dbReference type="NCBIfam" id="NF006947">
    <property type="entry name" value="PRK09429.1"/>
    <property type="match status" value="1"/>
</dbReference>
<dbReference type="SUPFAM" id="SSF55166">
    <property type="entry name" value="Hedgehog/DD-peptidase"/>
    <property type="match status" value="1"/>
</dbReference>
<evidence type="ECO:0000256" key="4">
    <source>
        <dbReference type="ARBA" id="ARBA00022764"/>
    </source>
</evidence>
<reference evidence="10 11" key="1">
    <citation type="submission" date="2016-03" db="EMBL/GenBank/DDBJ databases">
        <authorList>
            <person name="Ploux O."/>
        </authorList>
    </citation>
    <scope>NUCLEOTIDE SEQUENCE [LARGE SCALE GENOMIC DNA]</scope>
    <source>
        <strain evidence="10 11">R-45370</strain>
    </source>
</reference>
<dbReference type="GO" id="GO:0004252">
    <property type="term" value="F:serine-type endopeptidase activity"/>
    <property type="evidence" value="ECO:0007669"/>
    <property type="project" value="InterPro"/>
</dbReference>
<accession>A0A177NC23</accession>
<keyword evidence="11" id="KW-1185">Reference proteome</keyword>
<keyword evidence="2" id="KW-0479">Metal-binding</keyword>
<evidence type="ECO:0000256" key="9">
    <source>
        <dbReference type="SAM" id="SignalP"/>
    </source>
</evidence>
<evidence type="ECO:0000256" key="2">
    <source>
        <dbReference type="ARBA" id="ARBA00022723"/>
    </source>
</evidence>
<dbReference type="Gene3D" id="3.30.1380.10">
    <property type="match status" value="1"/>
</dbReference>